<dbReference type="AlphaFoldDB" id="A0AAD5U8I0"/>
<dbReference type="PANTHER" id="PTHR22957">
    <property type="entry name" value="TBC1 DOMAIN FAMILY MEMBER GTPASE-ACTIVATING PROTEIN"/>
    <property type="match status" value="1"/>
</dbReference>
<keyword evidence="5" id="KW-1185">Reference proteome</keyword>
<name>A0AAD5U8I0_9FUNG</name>
<dbReference type="Gene3D" id="1.10.472.80">
    <property type="entry name" value="Ypt/Rab-GAP domain of gyp1p, domain 3"/>
    <property type="match status" value="1"/>
</dbReference>
<accession>A0AAD5U8I0</accession>
<feature type="region of interest" description="Disordered" evidence="2">
    <location>
        <begin position="480"/>
        <end position="499"/>
    </location>
</feature>
<dbReference type="Gene3D" id="1.10.8.270">
    <property type="entry name" value="putative rabgap domain of human tbc1 domain family member 14 like domains"/>
    <property type="match status" value="1"/>
</dbReference>
<dbReference type="SMART" id="SM00164">
    <property type="entry name" value="TBC"/>
    <property type="match status" value="1"/>
</dbReference>
<evidence type="ECO:0000259" key="3">
    <source>
        <dbReference type="PROSITE" id="PS50086"/>
    </source>
</evidence>
<dbReference type="GO" id="GO:0005096">
    <property type="term" value="F:GTPase activator activity"/>
    <property type="evidence" value="ECO:0007669"/>
    <property type="project" value="UniProtKB-KW"/>
</dbReference>
<evidence type="ECO:0000256" key="1">
    <source>
        <dbReference type="ARBA" id="ARBA00022468"/>
    </source>
</evidence>
<evidence type="ECO:0000256" key="2">
    <source>
        <dbReference type="SAM" id="MobiDB-lite"/>
    </source>
</evidence>
<comment type="caution">
    <text evidence="4">The sequence shown here is derived from an EMBL/GenBank/DDBJ whole genome shotgun (WGS) entry which is preliminary data.</text>
</comment>
<feature type="domain" description="Rab-GAP TBC" evidence="3">
    <location>
        <begin position="425"/>
        <end position="695"/>
    </location>
</feature>
<dbReference type="EMBL" id="JADGJW010000072">
    <property type="protein sequence ID" value="KAJ3225061.1"/>
    <property type="molecule type" value="Genomic_DNA"/>
</dbReference>
<dbReference type="SUPFAM" id="SSF47923">
    <property type="entry name" value="Ypt/Rab-GAP domain of gyp1p"/>
    <property type="match status" value="2"/>
</dbReference>
<dbReference type="PROSITE" id="PS50086">
    <property type="entry name" value="TBC_RABGAP"/>
    <property type="match status" value="1"/>
</dbReference>
<dbReference type="InterPro" id="IPR000195">
    <property type="entry name" value="Rab-GAP-TBC_dom"/>
</dbReference>
<sequence>MNEVQLLNIDGDEVESEPTKLLFVKTGVCLRAENDEMEVMEGIFCLLEKDASQSHYQFSWLPVTSTSPETKQLYQEVAKRTKNAILLNRSATNSVSNSKLQKSTPESINIDISSISHLVIDTELTLDEKFNSICLTRLIFYLKDESHSPKDPRNYNFGKGEVTELSDEEQAINSLGGLRFSPFWFEKEKLTTKGVVNSYDKYPTFNELDLKNSNQISSVYYIVKHTPQPVNTAQLASKQSLLSMAENFGSFGLGIVGKFAGFQTADQLSHTFEDATFEVLNSFSALTRLTKATGSTVLEHPLARPVLTYLPSNIRDFFMTSEEAGRLLDEYEGARDYLKILANEVGFIKQEKKVAIKKKDSTYLLDKSRDYEKLKFFLVDSSQKTLILEGTKPISVEEWINFYDHKSGKLKFDKDYFKNIIFARGVELDAKPEVWKFLLKFYEWDSTESSRLESLARKKQEFESLSRHWKTILEDAANLEPVPSLGNGEGGDENEDGDVVGKLKERKYRVEKDVVRTDRDLSFFSSNGPVSPRLEVNNLDNTTSSFQGNKSSESLENSLESQVARIPLNKNLESLRNILVTYTVYNFEIGYVQGMNDLLAPLLVILREEVDAFWCFVNFMDEMKPNFYRDQSGMRKQLKTLGILIRFMDPFLYTHFEATDSLNLFCCFRWMLVLFKREFAFDDIIKLWEALWSCPFTKNLHIFVAFAILNKNRHNFFNKCTAFDETLKYINDLSGIMDVEDILKRSEILFLVFKLKITKAAKIRLDLDLNSNTGNKIFSTKSNSKEDLAANTSDSEKGKTEVTWADPIERFNLAEISDEELWLLVQLIETE</sequence>
<dbReference type="Pfam" id="PF00566">
    <property type="entry name" value="RabGAP-TBC"/>
    <property type="match status" value="1"/>
</dbReference>
<dbReference type="InterPro" id="IPR035969">
    <property type="entry name" value="Rab-GAP_TBC_sf"/>
</dbReference>
<protein>
    <submittedName>
        <fullName evidence="4">GTPase activating protein</fullName>
    </submittedName>
</protein>
<evidence type="ECO:0000313" key="4">
    <source>
        <dbReference type="EMBL" id="KAJ3225061.1"/>
    </source>
</evidence>
<proteinExistence type="predicted"/>
<gene>
    <name evidence="4" type="primary">GYP7</name>
    <name evidence="4" type="ORF">HK099_007436</name>
</gene>
<keyword evidence="1" id="KW-0343">GTPase activation</keyword>
<reference evidence="4" key="1">
    <citation type="submission" date="2020-05" db="EMBL/GenBank/DDBJ databases">
        <title>Phylogenomic resolution of chytrid fungi.</title>
        <authorList>
            <person name="Stajich J.E."/>
            <person name="Amses K."/>
            <person name="Simmons R."/>
            <person name="Seto K."/>
            <person name="Myers J."/>
            <person name="Bonds A."/>
            <person name="Quandt C.A."/>
            <person name="Barry K."/>
            <person name="Liu P."/>
            <person name="Grigoriev I."/>
            <person name="Longcore J.E."/>
            <person name="James T.Y."/>
        </authorList>
    </citation>
    <scope>NUCLEOTIDE SEQUENCE</scope>
    <source>
        <strain evidence="4">JEL0476</strain>
    </source>
</reference>
<dbReference type="PANTHER" id="PTHR22957:SF502">
    <property type="entry name" value="SMALL G PROTEIN SIGNALING MODULATOR 2-RELATED"/>
    <property type="match status" value="1"/>
</dbReference>
<evidence type="ECO:0000313" key="5">
    <source>
        <dbReference type="Proteomes" id="UP001211065"/>
    </source>
</evidence>
<dbReference type="Proteomes" id="UP001211065">
    <property type="component" value="Unassembled WGS sequence"/>
</dbReference>
<organism evidence="4 5">
    <name type="scientific">Clydaea vesicula</name>
    <dbReference type="NCBI Taxonomy" id="447962"/>
    <lineage>
        <taxon>Eukaryota</taxon>
        <taxon>Fungi</taxon>
        <taxon>Fungi incertae sedis</taxon>
        <taxon>Chytridiomycota</taxon>
        <taxon>Chytridiomycota incertae sedis</taxon>
        <taxon>Chytridiomycetes</taxon>
        <taxon>Lobulomycetales</taxon>
        <taxon>Lobulomycetaceae</taxon>
        <taxon>Clydaea</taxon>
    </lineage>
</organism>